<evidence type="ECO:0000256" key="1">
    <source>
        <dbReference type="SAM" id="MobiDB-lite"/>
    </source>
</evidence>
<feature type="compositionally biased region" description="Basic residues" evidence="1">
    <location>
        <begin position="25"/>
        <end position="49"/>
    </location>
</feature>
<dbReference type="EMBL" id="JNBY01000093">
    <property type="protein sequence ID" value="KDN83966.1"/>
    <property type="molecule type" value="Genomic_DNA"/>
</dbReference>
<feature type="region of interest" description="Disordered" evidence="1">
    <location>
        <begin position="1"/>
        <end position="107"/>
    </location>
</feature>
<keyword evidence="3" id="KW-1185">Reference proteome</keyword>
<name>A0A066Z0U3_9ACTN</name>
<dbReference type="HOGENOM" id="CLU_2206512_0_0_11"/>
<dbReference type="Proteomes" id="UP000027178">
    <property type="component" value="Unassembled WGS sequence"/>
</dbReference>
<sequence length="107" mass="11750">MRRRTFGRSAPAARQRNARRYQPTSRRRCQHRSAHRHRLNGTAARRRTFGRLVASGATPGAARSLHATPSATGSVRRGITFPAGPPSARRRASQHRAGHRHGSSGTP</sequence>
<comment type="caution">
    <text evidence="2">The sequence shown here is derived from an EMBL/GenBank/DDBJ whole genome shotgun (WGS) entry which is preliminary data.</text>
</comment>
<protein>
    <submittedName>
        <fullName evidence="2">Uncharacterized protein</fullName>
    </submittedName>
</protein>
<evidence type="ECO:0000313" key="3">
    <source>
        <dbReference type="Proteomes" id="UP000027178"/>
    </source>
</evidence>
<gene>
    <name evidence="2" type="ORF">KCH_37570</name>
</gene>
<accession>A0A066Z0U3</accession>
<organism evidence="2 3">
    <name type="scientific">Kitasatospora cheerisanensis KCTC 2395</name>
    <dbReference type="NCBI Taxonomy" id="1348663"/>
    <lineage>
        <taxon>Bacteria</taxon>
        <taxon>Bacillati</taxon>
        <taxon>Actinomycetota</taxon>
        <taxon>Actinomycetes</taxon>
        <taxon>Kitasatosporales</taxon>
        <taxon>Streptomycetaceae</taxon>
        <taxon>Kitasatospora</taxon>
    </lineage>
</organism>
<feature type="compositionally biased region" description="Basic residues" evidence="1">
    <location>
        <begin position="88"/>
        <end position="107"/>
    </location>
</feature>
<dbReference type="AlphaFoldDB" id="A0A066Z0U3"/>
<reference evidence="2 3" key="1">
    <citation type="submission" date="2014-05" db="EMBL/GenBank/DDBJ databases">
        <title>Draft Genome Sequence of Kitasatospora cheerisanensis KCTC 2395.</title>
        <authorList>
            <person name="Nam D.H."/>
        </authorList>
    </citation>
    <scope>NUCLEOTIDE SEQUENCE [LARGE SCALE GENOMIC DNA]</scope>
    <source>
        <strain evidence="2 3">KCTC 2395</strain>
    </source>
</reference>
<proteinExistence type="predicted"/>
<evidence type="ECO:0000313" key="2">
    <source>
        <dbReference type="EMBL" id="KDN83966.1"/>
    </source>
</evidence>